<evidence type="ECO:0000313" key="9">
    <source>
        <dbReference type="EMBL" id="ARQ71519.1"/>
    </source>
</evidence>
<evidence type="ECO:0000256" key="6">
    <source>
        <dbReference type="ARBA" id="ARBA00023136"/>
    </source>
</evidence>
<evidence type="ECO:0000256" key="1">
    <source>
        <dbReference type="ARBA" id="ARBA00004651"/>
    </source>
</evidence>
<evidence type="ECO:0000256" key="3">
    <source>
        <dbReference type="ARBA" id="ARBA00022475"/>
    </source>
</evidence>
<comment type="similarity">
    <text evidence="7">Belongs to the binding-protein-dependent transport system permease family.</text>
</comment>
<dbReference type="GO" id="GO:0055085">
    <property type="term" value="P:transmembrane transport"/>
    <property type="evidence" value="ECO:0007669"/>
    <property type="project" value="InterPro"/>
</dbReference>
<dbReference type="EMBL" id="CP021121">
    <property type="protein sequence ID" value="ARQ71519.1"/>
    <property type="molecule type" value="Genomic_DNA"/>
</dbReference>
<keyword evidence="4 7" id="KW-0812">Transmembrane</keyword>
<dbReference type="InterPro" id="IPR045621">
    <property type="entry name" value="BPD_transp_1_N"/>
</dbReference>
<evidence type="ECO:0000256" key="5">
    <source>
        <dbReference type="ARBA" id="ARBA00022989"/>
    </source>
</evidence>
<keyword evidence="10" id="KW-1185">Reference proteome</keyword>
<dbReference type="PANTHER" id="PTHR43163">
    <property type="entry name" value="DIPEPTIDE TRANSPORT SYSTEM PERMEASE PROTEIN DPPB-RELATED"/>
    <property type="match status" value="1"/>
</dbReference>
<evidence type="ECO:0000313" key="10">
    <source>
        <dbReference type="Proteomes" id="UP000194218"/>
    </source>
</evidence>
<dbReference type="InterPro" id="IPR035906">
    <property type="entry name" value="MetI-like_sf"/>
</dbReference>
<evidence type="ECO:0000256" key="7">
    <source>
        <dbReference type="RuleBase" id="RU363032"/>
    </source>
</evidence>
<keyword evidence="6 7" id="KW-0472">Membrane</keyword>
<dbReference type="Pfam" id="PF00528">
    <property type="entry name" value="BPD_transp_1"/>
    <property type="match status" value="1"/>
</dbReference>
<dbReference type="Gene3D" id="1.10.3720.10">
    <property type="entry name" value="MetI-like"/>
    <property type="match status" value="1"/>
</dbReference>
<proteinExistence type="inferred from homology"/>
<gene>
    <name evidence="9" type="ORF">CAG99_24220</name>
</gene>
<protein>
    <recommendedName>
        <fullName evidence="8">ABC transmembrane type-1 domain-containing protein</fullName>
    </recommendedName>
</protein>
<dbReference type="Proteomes" id="UP000194218">
    <property type="component" value="Chromosome"/>
</dbReference>
<accession>A0A1W7D3M4</accession>
<feature type="transmembrane region" description="Helical" evidence="7">
    <location>
        <begin position="181"/>
        <end position="201"/>
    </location>
</feature>
<feature type="transmembrane region" description="Helical" evidence="7">
    <location>
        <begin position="7"/>
        <end position="26"/>
    </location>
</feature>
<dbReference type="AlphaFoldDB" id="A0A1W7D3M4"/>
<evidence type="ECO:0000259" key="8">
    <source>
        <dbReference type="PROSITE" id="PS50928"/>
    </source>
</evidence>
<dbReference type="PROSITE" id="PS50928">
    <property type="entry name" value="ABC_TM1"/>
    <property type="match status" value="1"/>
</dbReference>
<sequence>MTWRDVALRGLVAVGTLLVLSAVIFFSTDVLPGDAAGIIAGQDATERERAEIRERLGLDRPAVVRYLEWLGNAATGDLGRSAAAGRPVAEVLAERLGNSVLLVAVAAAVVAVPALVLGLAAGLRAGRPLDRALSSLTVVLLALPEFLLATGLVVLLAQHWSLFPAVSMVPAGDAPWQHPDLLVLPVASLVLGGLGVATRLVRAAAASAAEHPAVEQARLDGESGARLAWSYVLPAAAGPALQGFTVMVAGLLGGSLVVETLFAYPGIGHEVAQAVTYRDTAMVQGLGLALAGAVLLVLLAGDVLARALDPRSRPARRGGWVA</sequence>
<keyword evidence="5 7" id="KW-1133">Transmembrane helix</keyword>
<feature type="transmembrane region" description="Helical" evidence="7">
    <location>
        <begin position="287"/>
        <end position="308"/>
    </location>
</feature>
<dbReference type="GO" id="GO:0005886">
    <property type="term" value="C:plasma membrane"/>
    <property type="evidence" value="ECO:0007669"/>
    <property type="project" value="UniProtKB-SubCell"/>
</dbReference>
<evidence type="ECO:0000256" key="4">
    <source>
        <dbReference type="ARBA" id="ARBA00022692"/>
    </source>
</evidence>
<dbReference type="KEGG" id="smao:CAG99_24220"/>
<feature type="transmembrane region" description="Helical" evidence="7">
    <location>
        <begin position="244"/>
        <end position="267"/>
    </location>
</feature>
<dbReference type="RefSeq" id="WP_086161361.1">
    <property type="nucleotide sequence ID" value="NZ_CP021121.1"/>
</dbReference>
<feature type="transmembrane region" description="Helical" evidence="7">
    <location>
        <begin position="100"/>
        <end position="123"/>
    </location>
</feature>
<comment type="subcellular location">
    <subcellularLocation>
        <location evidence="1 7">Cell membrane</location>
        <topology evidence="1 7">Multi-pass membrane protein</topology>
    </subcellularLocation>
</comment>
<feature type="domain" description="ABC transmembrane type-1" evidence="8">
    <location>
        <begin position="96"/>
        <end position="305"/>
    </location>
</feature>
<reference evidence="9 10" key="1">
    <citation type="submission" date="2017-05" db="EMBL/GenBank/DDBJ databases">
        <title>Complete genome sequence of Streptomyces sp. SCSIO 03032 revealed the diverse biosynthetic pathways for its bioactive secondary metabolites.</title>
        <authorList>
            <person name="Ma L."/>
            <person name="Zhu Y."/>
            <person name="Zhang W."/>
            <person name="Zhang G."/>
            <person name="Tian X."/>
            <person name="Zhang S."/>
            <person name="Zhang C."/>
        </authorList>
    </citation>
    <scope>NUCLEOTIDE SEQUENCE [LARGE SCALE GENOMIC DNA]</scope>
    <source>
        <strain evidence="9 10">SCSIO 03032</strain>
    </source>
</reference>
<keyword evidence="2 7" id="KW-0813">Transport</keyword>
<dbReference type="SUPFAM" id="SSF161098">
    <property type="entry name" value="MetI-like"/>
    <property type="match status" value="1"/>
</dbReference>
<feature type="transmembrane region" description="Helical" evidence="7">
    <location>
        <begin position="135"/>
        <end position="161"/>
    </location>
</feature>
<dbReference type="InterPro" id="IPR000515">
    <property type="entry name" value="MetI-like"/>
</dbReference>
<dbReference type="OrthoDB" id="9778910at2"/>
<dbReference type="Pfam" id="PF19300">
    <property type="entry name" value="BPD_transp_1_N"/>
    <property type="match status" value="1"/>
</dbReference>
<dbReference type="PANTHER" id="PTHR43163:SF3">
    <property type="entry name" value="PEPTIDE ABC TRANSPORTER PERMEASE PROTEIN"/>
    <property type="match status" value="1"/>
</dbReference>
<evidence type="ECO:0000256" key="2">
    <source>
        <dbReference type="ARBA" id="ARBA00022448"/>
    </source>
</evidence>
<organism evidence="9 10">
    <name type="scientific">Streptomyces marincola</name>
    <dbReference type="NCBI Taxonomy" id="2878388"/>
    <lineage>
        <taxon>Bacteria</taxon>
        <taxon>Bacillati</taxon>
        <taxon>Actinomycetota</taxon>
        <taxon>Actinomycetes</taxon>
        <taxon>Kitasatosporales</taxon>
        <taxon>Streptomycetaceae</taxon>
        <taxon>Streptomyces</taxon>
    </lineage>
</organism>
<name>A0A1W7D3M4_9ACTN</name>
<keyword evidence="3" id="KW-1003">Cell membrane</keyword>